<name>A0A0P1AAX3_PLAHL</name>
<evidence type="ECO:0000313" key="3">
    <source>
        <dbReference type="Proteomes" id="UP000054928"/>
    </source>
</evidence>
<protein>
    <submittedName>
        <fullName evidence="2">Uncharacterized protein</fullName>
    </submittedName>
</protein>
<organism evidence="2 3">
    <name type="scientific">Plasmopara halstedii</name>
    <name type="common">Downy mildew of sunflower</name>
    <dbReference type="NCBI Taxonomy" id="4781"/>
    <lineage>
        <taxon>Eukaryota</taxon>
        <taxon>Sar</taxon>
        <taxon>Stramenopiles</taxon>
        <taxon>Oomycota</taxon>
        <taxon>Peronosporomycetes</taxon>
        <taxon>Peronosporales</taxon>
        <taxon>Peronosporaceae</taxon>
        <taxon>Plasmopara</taxon>
    </lineage>
</organism>
<accession>A0A0P1AAX3</accession>
<dbReference type="EMBL" id="CCYD01000291">
    <property type="protein sequence ID" value="CEG38026.1"/>
    <property type="molecule type" value="Genomic_DNA"/>
</dbReference>
<keyword evidence="3" id="KW-1185">Reference proteome</keyword>
<feature type="transmembrane region" description="Helical" evidence="1">
    <location>
        <begin position="39"/>
        <end position="57"/>
    </location>
</feature>
<evidence type="ECO:0000313" key="2">
    <source>
        <dbReference type="EMBL" id="CEG38026.1"/>
    </source>
</evidence>
<keyword evidence="1" id="KW-0812">Transmembrane</keyword>
<dbReference type="OMA" id="VSSAWHC"/>
<feature type="transmembrane region" description="Helical" evidence="1">
    <location>
        <begin position="122"/>
        <end position="143"/>
    </location>
</feature>
<dbReference type="AlphaFoldDB" id="A0A0P1AAX3"/>
<dbReference type="Proteomes" id="UP000054928">
    <property type="component" value="Unassembled WGS sequence"/>
</dbReference>
<keyword evidence="1" id="KW-1133">Transmembrane helix</keyword>
<reference evidence="3" key="1">
    <citation type="submission" date="2014-09" db="EMBL/GenBank/DDBJ databases">
        <authorList>
            <person name="Sharma Rahul"/>
            <person name="Thines Marco"/>
        </authorList>
    </citation>
    <scope>NUCLEOTIDE SEQUENCE [LARGE SCALE GENOMIC DNA]</scope>
</reference>
<dbReference type="OrthoDB" id="417624at2759"/>
<keyword evidence="1" id="KW-0472">Membrane</keyword>
<evidence type="ECO:0000256" key="1">
    <source>
        <dbReference type="SAM" id="Phobius"/>
    </source>
</evidence>
<proteinExistence type="predicted"/>
<dbReference type="GeneID" id="36401122"/>
<dbReference type="RefSeq" id="XP_024574395.1">
    <property type="nucleotide sequence ID" value="XM_024723417.1"/>
</dbReference>
<sequence>MAIKLSSSCPPVLSPRYSSRLFRSSFTTCFSVISAVHNKLWGCAFVALLVLITSLNYWRNPIKGWRRTADMMTVFVAALYHAYYCIAVCQDSLVQIMYALVVANSGYCYFQARKAPSQNVSSAWHCGLHLLGNAANMLLYLGISL</sequence>